<feature type="domain" description="C3H1-type" evidence="8">
    <location>
        <begin position="9"/>
        <end position="37"/>
    </location>
</feature>
<feature type="zinc finger region" description="C3H1-type" evidence="5">
    <location>
        <begin position="174"/>
        <end position="206"/>
    </location>
</feature>
<proteinExistence type="predicted"/>
<feature type="region of interest" description="Disordered" evidence="6">
    <location>
        <begin position="250"/>
        <end position="275"/>
    </location>
</feature>
<feature type="region of interest" description="Disordered" evidence="6">
    <location>
        <begin position="470"/>
        <end position="546"/>
    </location>
</feature>
<evidence type="ECO:0000313" key="10">
    <source>
        <dbReference type="Proteomes" id="UP000298390"/>
    </source>
</evidence>
<feature type="domain" description="C3H1-type" evidence="8">
    <location>
        <begin position="174"/>
        <end position="206"/>
    </location>
</feature>
<protein>
    <recommendedName>
        <fullName evidence="11">RING-type E3 ubiquitin transferase</fullName>
    </recommendedName>
</protein>
<evidence type="ECO:0000256" key="5">
    <source>
        <dbReference type="PROSITE-ProRule" id="PRU00723"/>
    </source>
</evidence>
<keyword evidence="2 5" id="KW-0479">Metal-binding</keyword>
<feature type="zinc finger region" description="C3H1-type" evidence="5">
    <location>
        <begin position="43"/>
        <end position="70"/>
    </location>
</feature>
<dbReference type="CDD" id="cd16521">
    <property type="entry name" value="RING-HC_MKRN"/>
    <property type="match status" value="1"/>
</dbReference>
<dbReference type="InterPro" id="IPR036855">
    <property type="entry name" value="Znf_CCCH_sf"/>
</dbReference>
<dbReference type="PANTHER" id="PTHR11224">
    <property type="entry name" value="MAKORIN-RELATED"/>
    <property type="match status" value="1"/>
</dbReference>
<feature type="region of interest" description="Disordered" evidence="6">
    <location>
        <begin position="330"/>
        <end position="392"/>
    </location>
</feature>
<evidence type="ECO:0000259" key="7">
    <source>
        <dbReference type="PROSITE" id="PS50089"/>
    </source>
</evidence>
<dbReference type="SMART" id="SM00356">
    <property type="entry name" value="ZnF_C3H1"/>
    <property type="match status" value="3"/>
</dbReference>
<feature type="compositionally biased region" description="Acidic residues" evidence="6">
    <location>
        <begin position="250"/>
        <end position="266"/>
    </location>
</feature>
<dbReference type="SUPFAM" id="SSF57850">
    <property type="entry name" value="RING/U-box"/>
    <property type="match status" value="1"/>
</dbReference>
<evidence type="ECO:0008006" key="11">
    <source>
        <dbReference type="Google" id="ProtNLM"/>
    </source>
</evidence>
<dbReference type="AlphaFoldDB" id="A0A4Y9YTN6"/>
<feature type="domain" description="C3H1-type" evidence="8">
    <location>
        <begin position="43"/>
        <end position="70"/>
    </location>
</feature>
<dbReference type="GO" id="GO:0008270">
    <property type="term" value="F:zinc ion binding"/>
    <property type="evidence" value="ECO:0007669"/>
    <property type="project" value="UniProtKB-KW"/>
</dbReference>
<dbReference type="InterPro" id="IPR045072">
    <property type="entry name" value="MKRN-like"/>
</dbReference>
<sequence>MHGERPATSKSRGICLYYNTPRGCYAGDKCKFLHGEAERLTPYDKNKPCHYYAKGYCRHGADCWFKHVDPNPPNATASTSTSQPAEEAEELVCCICYEKLVTFGLLEECSHVFCVGCIREWRASYGKSEEVVASGVTKQCPLCRAPSKFITPSSKFFPQGDPRKTALIEQYKASMARVLCRHFEKSPPNDRFCPFGKDCFFQHRNADGSPYVFTHGVDHNMKVYRRRQERERFANLRRFTDSALLGYDSDDDILSDIPEERDDESGDGNSVTGSDLDGNLDTLAPFIIDNDIRMEDMVARLAILLDTRVGLVPDFVDAHDRAVSPIGTDETLVNTTGAEPTAAQSTAVSRDHLDATLDDARPLPDSASSAVIPASADSPSTQGDRVQNDEQVSREAEALLDEAPDFDRRVEDVMRSLEASDIPASPLAAVVEPPREEARSPCADAATEAMQDVEPPFLTDGRGRVVWSNTAAGRHRDGRRVRASTAPAQVQQKGRRDVPDTETASMRNAEDSADESVARQSSRPRAPRAQTSGAAIEGGTWVPVEP</sequence>
<comment type="caution">
    <text evidence="9">The sequence shown here is derived from an EMBL/GenBank/DDBJ whole genome shotgun (WGS) entry which is preliminary data.</text>
</comment>
<dbReference type="InterPro" id="IPR001841">
    <property type="entry name" value="Znf_RING"/>
</dbReference>
<feature type="compositionally biased region" description="Low complexity" evidence="6">
    <location>
        <begin position="518"/>
        <end position="530"/>
    </location>
</feature>
<dbReference type="PROSITE" id="PS50089">
    <property type="entry name" value="ZF_RING_2"/>
    <property type="match status" value="1"/>
</dbReference>
<keyword evidence="4 5" id="KW-0862">Zinc</keyword>
<dbReference type="STRING" id="34475.A0A4Y9YTN6"/>
<dbReference type="Proteomes" id="UP000298390">
    <property type="component" value="Unassembled WGS sequence"/>
</dbReference>
<dbReference type="InterPro" id="IPR000571">
    <property type="entry name" value="Znf_CCCH"/>
</dbReference>
<feature type="compositionally biased region" description="Basic and acidic residues" evidence="6">
    <location>
        <begin position="349"/>
        <end position="362"/>
    </location>
</feature>
<dbReference type="SUPFAM" id="SSF90229">
    <property type="entry name" value="CCCH zinc finger"/>
    <property type="match status" value="2"/>
</dbReference>
<dbReference type="Gene3D" id="3.30.40.10">
    <property type="entry name" value="Zinc/RING finger domain, C3HC4 (zinc finger)"/>
    <property type="match status" value="1"/>
</dbReference>
<dbReference type="InterPro" id="IPR013083">
    <property type="entry name" value="Znf_RING/FYVE/PHD"/>
</dbReference>
<evidence type="ECO:0000256" key="6">
    <source>
        <dbReference type="SAM" id="MobiDB-lite"/>
    </source>
</evidence>
<evidence type="ECO:0000256" key="4">
    <source>
        <dbReference type="ARBA" id="ARBA00022833"/>
    </source>
</evidence>
<organism evidence="9 10">
    <name type="scientific">Rhodofomes roseus</name>
    <dbReference type="NCBI Taxonomy" id="34475"/>
    <lineage>
        <taxon>Eukaryota</taxon>
        <taxon>Fungi</taxon>
        <taxon>Dikarya</taxon>
        <taxon>Basidiomycota</taxon>
        <taxon>Agaricomycotina</taxon>
        <taxon>Agaricomycetes</taxon>
        <taxon>Polyporales</taxon>
        <taxon>Rhodofomes</taxon>
    </lineage>
</organism>
<feature type="zinc finger region" description="C3H1-type" evidence="5">
    <location>
        <begin position="9"/>
        <end position="37"/>
    </location>
</feature>
<evidence type="ECO:0000259" key="8">
    <source>
        <dbReference type="PROSITE" id="PS50103"/>
    </source>
</evidence>
<reference evidence="9 10" key="1">
    <citation type="submission" date="2019-01" db="EMBL/GenBank/DDBJ databases">
        <title>Genome sequencing of the rare red list fungi Fomitopsis rosea.</title>
        <authorList>
            <person name="Buettner E."/>
            <person name="Kellner H."/>
        </authorList>
    </citation>
    <scope>NUCLEOTIDE SEQUENCE [LARGE SCALE GENOMIC DNA]</scope>
    <source>
        <strain evidence="9 10">DSM 105464</strain>
    </source>
</reference>
<dbReference type="Pfam" id="PF00097">
    <property type="entry name" value="zf-C3HC4"/>
    <property type="match status" value="1"/>
</dbReference>
<name>A0A4Y9YTN6_9APHY</name>
<gene>
    <name evidence="9" type="ORF">EVJ58_g2212</name>
</gene>
<dbReference type="PANTHER" id="PTHR11224:SF10">
    <property type="entry name" value="IP09428P-RELATED"/>
    <property type="match status" value="1"/>
</dbReference>
<dbReference type="SMART" id="SM00184">
    <property type="entry name" value="RING"/>
    <property type="match status" value="1"/>
</dbReference>
<evidence type="ECO:0000313" key="9">
    <source>
        <dbReference type="EMBL" id="TFY65077.1"/>
    </source>
</evidence>
<dbReference type="EMBL" id="SEKV01000079">
    <property type="protein sequence ID" value="TFY65077.1"/>
    <property type="molecule type" value="Genomic_DNA"/>
</dbReference>
<feature type="compositionally biased region" description="Polar residues" evidence="6">
    <location>
        <begin position="331"/>
        <end position="348"/>
    </location>
</feature>
<accession>A0A4Y9YTN6</accession>
<dbReference type="Gene3D" id="4.10.1000.10">
    <property type="entry name" value="Zinc finger, CCCH-type"/>
    <property type="match status" value="1"/>
</dbReference>
<dbReference type="PROSITE" id="PS50103">
    <property type="entry name" value="ZF_C3H1"/>
    <property type="match status" value="3"/>
</dbReference>
<dbReference type="InterPro" id="IPR018957">
    <property type="entry name" value="Znf_C3HC4_RING-type"/>
</dbReference>
<dbReference type="GO" id="GO:0000209">
    <property type="term" value="P:protein polyubiquitination"/>
    <property type="evidence" value="ECO:0007669"/>
    <property type="project" value="InterPro"/>
</dbReference>
<evidence type="ECO:0000256" key="3">
    <source>
        <dbReference type="ARBA" id="ARBA00022771"/>
    </source>
</evidence>
<dbReference type="Pfam" id="PF00642">
    <property type="entry name" value="zf-CCCH"/>
    <property type="match status" value="1"/>
</dbReference>
<dbReference type="GO" id="GO:0061630">
    <property type="term" value="F:ubiquitin protein ligase activity"/>
    <property type="evidence" value="ECO:0007669"/>
    <property type="project" value="InterPro"/>
</dbReference>
<dbReference type="PROSITE" id="PS00518">
    <property type="entry name" value="ZF_RING_1"/>
    <property type="match status" value="1"/>
</dbReference>
<evidence type="ECO:0000256" key="2">
    <source>
        <dbReference type="ARBA" id="ARBA00022723"/>
    </source>
</evidence>
<keyword evidence="1" id="KW-0808">Transferase</keyword>
<dbReference type="InterPro" id="IPR017907">
    <property type="entry name" value="Znf_RING_CS"/>
</dbReference>
<evidence type="ECO:0000256" key="1">
    <source>
        <dbReference type="ARBA" id="ARBA00022679"/>
    </source>
</evidence>
<feature type="domain" description="RING-type" evidence="7">
    <location>
        <begin position="93"/>
        <end position="144"/>
    </location>
</feature>
<keyword evidence="3 5" id="KW-0863">Zinc-finger</keyword>